<organism evidence="5 6">
    <name type="scientific">Littorina saxatilis</name>
    <dbReference type="NCBI Taxonomy" id="31220"/>
    <lineage>
        <taxon>Eukaryota</taxon>
        <taxon>Metazoa</taxon>
        <taxon>Spiralia</taxon>
        <taxon>Lophotrochozoa</taxon>
        <taxon>Mollusca</taxon>
        <taxon>Gastropoda</taxon>
        <taxon>Caenogastropoda</taxon>
        <taxon>Littorinimorpha</taxon>
        <taxon>Littorinoidea</taxon>
        <taxon>Littorinidae</taxon>
        <taxon>Littorina</taxon>
    </lineage>
</organism>
<comment type="similarity">
    <text evidence="3">Belongs to the TTC27 family.</text>
</comment>
<dbReference type="PANTHER" id="PTHR16193">
    <property type="entry name" value="TETRATRICOPEPTIDE REPEAT PROTEIN 27"/>
    <property type="match status" value="1"/>
</dbReference>
<dbReference type="EMBL" id="JBAMIC010000008">
    <property type="protein sequence ID" value="KAK7104530.1"/>
    <property type="molecule type" value="Genomic_DNA"/>
</dbReference>
<keyword evidence="6" id="KW-1185">Reference proteome</keyword>
<dbReference type="InterPro" id="IPR019734">
    <property type="entry name" value="TPR_rpt"/>
</dbReference>
<dbReference type="AlphaFoldDB" id="A0AAN9BJV8"/>
<keyword evidence="2 4" id="KW-0802">TPR repeat</keyword>
<dbReference type="Gene3D" id="1.25.40.10">
    <property type="entry name" value="Tetratricopeptide repeat domain"/>
    <property type="match status" value="1"/>
</dbReference>
<keyword evidence="1" id="KW-0677">Repeat</keyword>
<protein>
    <recommendedName>
        <fullName evidence="7">Tetratricopeptide repeat protein 27</fullName>
    </recommendedName>
</protein>
<evidence type="ECO:0000256" key="1">
    <source>
        <dbReference type="ARBA" id="ARBA00022737"/>
    </source>
</evidence>
<evidence type="ECO:0000313" key="6">
    <source>
        <dbReference type="Proteomes" id="UP001374579"/>
    </source>
</evidence>
<sequence>MAAPLKNVPESVLSSRISTMELAVLTGDRLRQSLDDENIPEIVRSFLDCNLEAVLGCDAAKPILGSNPENQPSLESCIVKNVERHLSAAAGDSQISREFEVLVTGAACLQLFIQNNWLGPPTSTSPVAVLAHPFTDDKDVQEKALSYLSEDGEPAYSLSRFAGFLHLARIIFLECRHLCTSLQTWDWWLARCLSVQQSLLEQKSPTLRATILDTLEQTSKKETLISDDKNRDVAVLFHTEAARMCQVYWEDKMSRDHVKQARKLAGINMELTGALGKRTRFQQEHKAQLMVKVTRDEGEHTLPAIGLCDPHFSGPVPESLALGDDTVLEKINFKDEESNQVTQLSPVEQALLLAVMESHRRAVAQEKLTEEEVMTYLEFILSQVSSWSVAVAALTLRCKLECHSRRRVERAMQQLEDLVNQIQKPEPGAAVRLQLFFAARPPTSWALQSELATVLISMGCTSAALDIYERLQLWENVIACYQQLGKREKAESVIREQLAVKETPTLLCYLGDVTRNKTHYEKAWEMSNQRSARAMRCLAYVYFAEEKFEEAVDCFEKSLALNSLQIPVWFTCGCACMAAKNYESAVRAFKRCVNIDYDNYEAWSNLATAYARLQKKRMAFLTLKDAIKCNYENWRLWENCLLFATDCGEFDEVIQAYHRLLDLKEKWTDTEVLRIVVKAVVTDMEDAGGKPSARLHPKMLELFGRITAKVTSDGDVWQLYADLCRAETPSHTPDLEKTAQYLQKSHRCVTQKSGWEKDQQQCEKIAQQSLELAKTYQSCVQQMDNTQQATQMLSSAKFMLKGVVNKIKLQHTDPVSKVLADSMKTVCENLDQELQTVIDKAEQLSLAQQ</sequence>
<dbReference type="Pfam" id="PF07719">
    <property type="entry name" value="TPR_2"/>
    <property type="match status" value="1"/>
</dbReference>
<dbReference type="SMART" id="SM00028">
    <property type="entry name" value="TPR"/>
    <property type="match status" value="4"/>
</dbReference>
<dbReference type="InterPro" id="IPR044244">
    <property type="entry name" value="TTC27/Emw1"/>
</dbReference>
<dbReference type="PROSITE" id="PS50005">
    <property type="entry name" value="TPR"/>
    <property type="match status" value="1"/>
</dbReference>
<dbReference type="Proteomes" id="UP001374579">
    <property type="component" value="Unassembled WGS sequence"/>
</dbReference>
<evidence type="ECO:0000313" key="5">
    <source>
        <dbReference type="EMBL" id="KAK7104530.1"/>
    </source>
</evidence>
<comment type="caution">
    <text evidence="5">The sequence shown here is derived from an EMBL/GenBank/DDBJ whole genome shotgun (WGS) entry which is preliminary data.</text>
</comment>
<name>A0AAN9BJV8_9CAEN</name>
<dbReference type="Pfam" id="PF13181">
    <property type="entry name" value="TPR_8"/>
    <property type="match status" value="1"/>
</dbReference>
<evidence type="ECO:0000256" key="4">
    <source>
        <dbReference type="PROSITE-ProRule" id="PRU00339"/>
    </source>
</evidence>
<evidence type="ECO:0008006" key="7">
    <source>
        <dbReference type="Google" id="ProtNLM"/>
    </source>
</evidence>
<feature type="repeat" description="TPR" evidence="4">
    <location>
        <begin position="532"/>
        <end position="565"/>
    </location>
</feature>
<dbReference type="SUPFAM" id="SSF48452">
    <property type="entry name" value="TPR-like"/>
    <property type="match status" value="2"/>
</dbReference>
<dbReference type="InterPro" id="IPR013105">
    <property type="entry name" value="TPR_2"/>
</dbReference>
<dbReference type="InterPro" id="IPR011990">
    <property type="entry name" value="TPR-like_helical_dom_sf"/>
</dbReference>
<accession>A0AAN9BJV8</accession>
<dbReference type="PANTHER" id="PTHR16193:SF0">
    <property type="entry name" value="TETRATRICOPEPTIDE REPEAT PROTEIN 27"/>
    <property type="match status" value="1"/>
</dbReference>
<proteinExistence type="inferred from homology"/>
<evidence type="ECO:0000256" key="3">
    <source>
        <dbReference type="ARBA" id="ARBA00024020"/>
    </source>
</evidence>
<gene>
    <name evidence="5" type="ORF">V1264_019229</name>
</gene>
<evidence type="ECO:0000256" key="2">
    <source>
        <dbReference type="ARBA" id="ARBA00022803"/>
    </source>
</evidence>
<reference evidence="5 6" key="1">
    <citation type="submission" date="2024-02" db="EMBL/GenBank/DDBJ databases">
        <title>Chromosome-scale genome assembly of the rough periwinkle Littorina saxatilis.</title>
        <authorList>
            <person name="De Jode A."/>
            <person name="Faria R."/>
            <person name="Formenti G."/>
            <person name="Sims Y."/>
            <person name="Smith T.P."/>
            <person name="Tracey A."/>
            <person name="Wood J.M.D."/>
            <person name="Zagrodzka Z.B."/>
            <person name="Johannesson K."/>
            <person name="Butlin R.K."/>
            <person name="Leder E.H."/>
        </authorList>
    </citation>
    <scope>NUCLEOTIDE SEQUENCE [LARGE SCALE GENOMIC DNA]</scope>
    <source>
        <strain evidence="5">Snail1</strain>
        <tissue evidence="5">Muscle</tissue>
    </source>
</reference>